<name>A0A212UF85_9BACT</name>
<dbReference type="GO" id="GO:0003700">
    <property type="term" value="F:DNA-binding transcription factor activity"/>
    <property type="evidence" value="ECO:0007669"/>
    <property type="project" value="TreeGrafter"/>
</dbReference>
<dbReference type="Pfam" id="PF01381">
    <property type="entry name" value="HTH_3"/>
    <property type="match status" value="1"/>
</dbReference>
<evidence type="ECO:0000256" key="6">
    <source>
        <dbReference type="SAM" id="Phobius"/>
    </source>
</evidence>
<protein>
    <recommendedName>
        <fullName evidence="7">HTH cro/C1-type domain-containing protein</fullName>
    </recommendedName>
</protein>
<keyword evidence="5 6" id="KW-0472">Membrane</keyword>
<dbReference type="InterPro" id="IPR050807">
    <property type="entry name" value="TransReg_Diox_bact_type"/>
</dbReference>
<evidence type="ECO:0000256" key="4">
    <source>
        <dbReference type="ARBA" id="ARBA00023125"/>
    </source>
</evidence>
<comment type="subcellular location">
    <subcellularLocation>
        <location evidence="1">Membrane</location>
        <topology evidence="1">Multi-pass membrane protein</topology>
    </subcellularLocation>
</comment>
<dbReference type="OrthoDB" id="1357763at2"/>
<dbReference type="InterPro" id="IPR010982">
    <property type="entry name" value="Lambda_DNA-bd_dom_sf"/>
</dbReference>
<proteinExistence type="predicted"/>
<feature type="transmembrane region" description="Helical" evidence="6">
    <location>
        <begin position="174"/>
        <end position="196"/>
    </location>
</feature>
<dbReference type="EMBL" id="FYEW01000002">
    <property type="protein sequence ID" value="SNC76909.1"/>
    <property type="molecule type" value="Genomic_DNA"/>
</dbReference>
<dbReference type="PANTHER" id="PTHR46797">
    <property type="entry name" value="HTH-TYPE TRANSCRIPTIONAL REGULATOR"/>
    <property type="match status" value="1"/>
</dbReference>
<accession>A0A212UF85</accession>
<dbReference type="AlphaFoldDB" id="A0A212UF85"/>
<organism evidence="8 9">
    <name type="scientific">Hymenobacter gelipurpurascens</name>
    <dbReference type="NCBI Taxonomy" id="89968"/>
    <lineage>
        <taxon>Bacteria</taxon>
        <taxon>Pseudomonadati</taxon>
        <taxon>Bacteroidota</taxon>
        <taxon>Cytophagia</taxon>
        <taxon>Cytophagales</taxon>
        <taxon>Hymenobacteraceae</taxon>
        <taxon>Hymenobacter</taxon>
    </lineage>
</organism>
<dbReference type="InterPro" id="IPR001387">
    <property type="entry name" value="Cro/C1-type_HTH"/>
</dbReference>
<keyword evidence="9" id="KW-1185">Reference proteome</keyword>
<dbReference type="CDD" id="cd00093">
    <property type="entry name" value="HTH_XRE"/>
    <property type="match status" value="1"/>
</dbReference>
<dbReference type="GO" id="GO:0003677">
    <property type="term" value="F:DNA binding"/>
    <property type="evidence" value="ECO:0007669"/>
    <property type="project" value="UniProtKB-KW"/>
</dbReference>
<keyword evidence="3 6" id="KW-1133">Transmembrane helix</keyword>
<dbReference type="Proteomes" id="UP000198131">
    <property type="component" value="Unassembled WGS sequence"/>
</dbReference>
<keyword evidence="4" id="KW-0238">DNA-binding</keyword>
<evidence type="ECO:0000256" key="3">
    <source>
        <dbReference type="ARBA" id="ARBA00022989"/>
    </source>
</evidence>
<dbReference type="PANTHER" id="PTHR46797:SF2">
    <property type="entry name" value="TRANSCRIPTIONAL REGULATOR"/>
    <property type="match status" value="1"/>
</dbReference>
<dbReference type="GO" id="GO:0005829">
    <property type="term" value="C:cytosol"/>
    <property type="evidence" value="ECO:0007669"/>
    <property type="project" value="TreeGrafter"/>
</dbReference>
<feature type="transmembrane region" description="Helical" evidence="6">
    <location>
        <begin position="147"/>
        <end position="168"/>
    </location>
</feature>
<feature type="transmembrane region" description="Helical" evidence="6">
    <location>
        <begin position="103"/>
        <end position="126"/>
    </location>
</feature>
<evidence type="ECO:0000259" key="7">
    <source>
        <dbReference type="PROSITE" id="PS50943"/>
    </source>
</evidence>
<dbReference type="SUPFAM" id="SSF47413">
    <property type="entry name" value="lambda repressor-like DNA-binding domains"/>
    <property type="match status" value="1"/>
</dbReference>
<keyword evidence="2 6" id="KW-0812">Transmembrane</keyword>
<dbReference type="SMART" id="SM00530">
    <property type="entry name" value="HTH_XRE"/>
    <property type="match status" value="1"/>
</dbReference>
<feature type="domain" description="HTH cro/C1-type" evidence="7">
    <location>
        <begin position="7"/>
        <end position="61"/>
    </location>
</feature>
<dbReference type="Gene3D" id="1.10.260.40">
    <property type="entry name" value="lambda repressor-like DNA-binding domains"/>
    <property type="match status" value="1"/>
</dbReference>
<reference evidence="9" key="1">
    <citation type="submission" date="2017-06" db="EMBL/GenBank/DDBJ databases">
        <authorList>
            <person name="Varghese N."/>
            <person name="Submissions S."/>
        </authorList>
    </citation>
    <scope>NUCLEOTIDE SEQUENCE [LARGE SCALE GENOMIC DNA]</scope>
    <source>
        <strain evidence="9">DSM 11116</strain>
    </source>
</reference>
<evidence type="ECO:0000256" key="2">
    <source>
        <dbReference type="ARBA" id="ARBA00022692"/>
    </source>
</evidence>
<evidence type="ECO:0000313" key="9">
    <source>
        <dbReference type="Proteomes" id="UP000198131"/>
    </source>
</evidence>
<dbReference type="PROSITE" id="PS50943">
    <property type="entry name" value="HTH_CROC1"/>
    <property type="match status" value="1"/>
</dbReference>
<evidence type="ECO:0000313" key="8">
    <source>
        <dbReference type="EMBL" id="SNC76909.1"/>
    </source>
</evidence>
<sequence>MFSPARISTIRKSKGVSQEVLAEQSGVSLRTIQRVEQGDTVPRGYTLQALAAALEVPLEAFRTEPEAVKTEPDPQPEPAALPESSVFAGVPQVLRPDPQFLQLLNLSALGFLLFPLLNLVVPWVLWRKHCYEVEHAAEVGRRVLGFQVLWLVLCVLSYGLAAVAHLWARLYQLVLPNLFVGVFVSSYLINLVVVCYSGWQLRKGQFDFYRFRL</sequence>
<dbReference type="RefSeq" id="WP_088844906.1">
    <property type="nucleotide sequence ID" value="NZ_FYEW01000002.1"/>
</dbReference>
<dbReference type="Pfam" id="PF09685">
    <property type="entry name" value="MamF_MmsF"/>
    <property type="match status" value="1"/>
</dbReference>
<gene>
    <name evidence="8" type="ORF">SAMN06265337_3623</name>
</gene>
<evidence type="ECO:0000256" key="5">
    <source>
        <dbReference type="ARBA" id="ARBA00023136"/>
    </source>
</evidence>
<evidence type="ECO:0000256" key="1">
    <source>
        <dbReference type="ARBA" id="ARBA00004141"/>
    </source>
</evidence>
<dbReference type="InterPro" id="IPR019109">
    <property type="entry name" value="MamF_MmsF"/>
</dbReference>